<proteinExistence type="predicted"/>
<dbReference type="Proteomes" id="UP000326759">
    <property type="component" value="Unassembled WGS sequence"/>
</dbReference>
<comment type="caution">
    <text evidence="2">The sequence shown here is derived from an EMBL/GenBank/DDBJ whole genome shotgun (WGS) entry which is preliminary data.</text>
</comment>
<evidence type="ECO:0000313" key="2">
    <source>
        <dbReference type="EMBL" id="KAB7499466.1"/>
    </source>
</evidence>
<protein>
    <recommendedName>
        <fullName evidence="1">PID domain-containing protein</fullName>
    </recommendedName>
</protein>
<dbReference type="Gene3D" id="2.30.29.30">
    <property type="entry name" value="Pleckstrin-homology domain (PH domain)/Phosphotyrosine-binding domain (PTB)"/>
    <property type="match status" value="1"/>
</dbReference>
<feature type="non-terminal residue" evidence="2">
    <location>
        <position position="154"/>
    </location>
</feature>
<keyword evidence="3" id="KW-1185">Reference proteome</keyword>
<reference evidence="2 3" key="1">
    <citation type="journal article" date="2019" name="PLoS Biol.">
        <title>Sex chromosomes control vertical transmission of feminizing Wolbachia symbionts in an isopod.</title>
        <authorList>
            <person name="Becking T."/>
            <person name="Chebbi M.A."/>
            <person name="Giraud I."/>
            <person name="Moumen B."/>
            <person name="Laverre T."/>
            <person name="Caubet Y."/>
            <person name="Peccoud J."/>
            <person name="Gilbert C."/>
            <person name="Cordaux R."/>
        </authorList>
    </citation>
    <scope>NUCLEOTIDE SEQUENCE [LARGE SCALE GENOMIC DNA]</scope>
    <source>
        <strain evidence="2">ANa2</strain>
        <tissue evidence="2">Whole body excluding digestive tract and cuticle</tissue>
    </source>
</reference>
<dbReference type="EMBL" id="SEYY01018282">
    <property type="protein sequence ID" value="KAB7499466.1"/>
    <property type="molecule type" value="Genomic_DNA"/>
</dbReference>
<gene>
    <name evidence="2" type="ORF">Anas_14691</name>
</gene>
<sequence length="154" mass="16780">MSLFKQHKGLPIPIKVIKSRLKNGQVFPGLVPILRRLQIDTSYAKDSCSCDSSLSDADAEEVPSSPQIPLNGHHVEYLGSVEVGGLGDVTLIENAITTVLSRNQNSILVSMVTGEIGVQTVDRSSRKVLISHNYTEISSCGRRNDNPLIYSYIA</sequence>
<evidence type="ECO:0000313" key="3">
    <source>
        <dbReference type="Proteomes" id="UP000326759"/>
    </source>
</evidence>
<dbReference type="InterPro" id="IPR006020">
    <property type="entry name" value="PTB/PI_dom"/>
</dbReference>
<dbReference type="SUPFAM" id="SSF50729">
    <property type="entry name" value="PH domain-like"/>
    <property type="match status" value="1"/>
</dbReference>
<dbReference type="InterPro" id="IPR011993">
    <property type="entry name" value="PH-like_dom_sf"/>
</dbReference>
<dbReference type="OrthoDB" id="9044749at2759"/>
<evidence type="ECO:0000259" key="1">
    <source>
        <dbReference type="PROSITE" id="PS01179"/>
    </source>
</evidence>
<name>A0A5N5SZ33_9CRUS</name>
<organism evidence="2 3">
    <name type="scientific">Armadillidium nasatum</name>
    <dbReference type="NCBI Taxonomy" id="96803"/>
    <lineage>
        <taxon>Eukaryota</taxon>
        <taxon>Metazoa</taxon>
        <taxon>Ecdysozoa</taxon>
        <taxon>Arthropoda</taxon>
        <taxon>Crustacea</taxon>
        <taxon>Multicrustacea</taxon>
        <taxon>Malacostraca</taxon>
        <taxon>Eumalacostraca</taxon>
        <taxon>Peracarida</taxon>
        <taxon>Isopoda</taxon>
        <taxon>Oniscidea</taxon>
        <taxon>Crinocheta</taxon>
        <taxon>Armadillidiidae</taxon>
        <taxon>Armadillidium</taxon>
    </lineage>
</organism>
<feature type="domain" description="PID" evidence="1">
    <location>
        <begin position="75"/>
        <end position="145"/>
    </location>
</feature>
<dbReference type="PROSITE" id="PS01179">
    <property type="entry name" value="PID"/>
    <property type="match status" value="1"/>
</dbReference>
<dbReference type="AlphaFoldDB" id="A0A5N5SZ33"/>
<accession>A0A5N5SZ33</accession>